<dbReference type="OrthoDB" id="3355217at2759"/>
<dbReference type="AlphaFoldDB" id="A0A8C4UE91"/>
<dbReference type="PANTHER" id="PTHR48465">
    <property type="entry name" value="PROTEIN SSUH2 HOMOLOG"/>
    <property type="match status" value="1"/>
</dbReference>
<dbReference type="OMA" id="SERCHGH"/>
<protein>
    <submittedName>
        <fullName evidence="1">Ssu-2 homolog</fullName>
    </submittedName>
</protein>
<reference evidence="1" key="2">
    <citation type="submission" date="2025-09" db="UniProtKB">
        <authorList>
            <consortium name="Ensembl"/>
        </authorList>
    </citation>
    <scope>IDENTIFICATION</scope>
</reference>
<evidence type="ECO:0000313" key="2">
    <source>
        <dbReference type="Proteomes" id="UP000694562"/>
    </source>
</evidence>
<dbReference type="SUPFAM" id="SSF57184">
    <property type="entry name" value="Growth factor receptor domain"/>
    <property type="match status" value="1"/>
</dbReference>
<accession>A0A8C4UE91</accession>
<dbReference type="InterPro" id="IPR052789">
    <property type="entry name" value="SSUH2_homolog"/>
</dbReference>
<dbReference type="Ensembl" id="ENSFTIT00000010148.1">
    <property type="protein sequence ID" value="ENSFTIP00000009713.1"/>
    <property type="gene ID" value="ENSFTIG00000006560.1"/>
</dbReference>
<sequence length="223" mass="24621">PLYQPPIVPPVTEAVARQALLSFMASQCCYGSREAEELAVQWLWQLGTYLVSTLQPGALGTSSERCHGHGRSKCGVYHGAGWVRNPFCCMQRCNTCSGWGSKTCTTCQGGKKLQHFKQLVITWKNNIFEFVSEHHLNFPGELLSKVSGENIFKDENVVVYPTIDFPEPKISLASQRAIAEHSAAFSMSSRIRRQVKGSSEQGHPHVPPACCAPLSWGGQRTID</sequence>
<proteinExistence type="predicted"/>
<organism evidence="1 2">
    <name type="scientific">Falco tinnunculus</name>
    <name type="common">Common kestrel</name>
    <dbReference type="NCBI Taxonomy" id="100819"/>
    <lineage>
        <taxon>Eukaryota</taxon>
        <taxon>Metazoa</taxon>
        <taxon>Chordata</taxon>
        <taxon>Craniata</taxon>
        <taxon>Vertebrata</taxon>
        <taxon>Euteleostomi</taxon>
        <taxon>Archelosauria</taxon>
        <taxon>Archosauria</taxon>
        <taxon>Dinosauria</taxon>
        <taxon>Saurischia</taxon>
        <taxon>Theropoda</taxon>
        <taxon>Coelurosauria</taxon>
        <taxon>Aves</taxon>
        <taxon>Neognathae</taxon>
        <taxon>Neoaves</taxon>
        <taxon>Telluraves</taxon>
        <taxon>Australaves</taxon>
        <taxon>Falconiformes</taxon>
        <taxon>Falconidae</taxon>
        <taxon>Falco</taxon>
    </lineage>
</organism>
<evidence type="ECO:0000313" key="1">
    <source>
        <dbReference type="Ensembl" id="ENSFTIP00000009713.1"/>
    </source>
</evidence>
<dbReference type="PANTHER" id="PTHR48465:SF1">
    <property type="entry name" value="PROTEIN SSUH2 HOMOLOG"/>
    <property type="match status" value="1"/>
</dbReference>
<keyword evidence="2" id="KW-1185">Reference proteome</keyword>
<name>A0A8C4UE91_FALTI</name>
<reference evidence="1" key="1">
    <citation type="submission" date="2025-08" db="UniProtKB">
        <authorList>
            <consortium name="Ensembl"/>
        </authorList>
    </citation>
    <scope>IDENTIFICATION</scope>
</reference>
<dbReference type="InterPro" id="IPR009030">
    <property type="entry name" value="Growth_fac_rcpt_cys_sf"/>
</dbReference>
<dbReference type="Proteomes" id="UP000694562">
    <property type="component" value="Unplaced"/>
</dbReference>